<dbReference type="OrthoDB" id="10250120at2759"/>
<comment type="caution">
    <text evidence="1">The sequence shown here is derived from an EMBL/GenBank/DDBJ whole genome shotgun (WGS) entry which is preliminary data.</text>
</comment>
<name>A0A1V9ZSD3_ACHHY</name>
<dbReference type="Pfam" id="PF03357">
    <property type="entry name" value="Snf7"/>
    <property type="match status" value="1"/>
</dbReference>
<protein>
    <recommendedName>
        <fullName evidence="3">Charged multivesicular body protein 7</fullName>
    </recommendedName>
</protein>
<dbReference type="InterPro" id="IPR005024">
    <property type="entry name" value="Snf7_fam"/>
</dbReference>
<dbReference type="Proteomes" id="UP000243579">
    <property type="component" value="Unassembled WGS sequence"/>
</dbReference>
<dbReference type="STRING" id="1202772.A0A1V9ZSD3"/>
<evidence type="ECO:0000313" key="1">
    <source>
        <dbReference type="EMBL" id="OQS00907.1"/>
    </source>
</evidence>
<organism evidence="1 2">
    <name type="scientific">Achlya hypogyna</name>
    <name type="common">Oomycete</name>
    <name type="synonym">Protoachlya hypogyna</name>
    <dbReference type="NCBI Taxonomy" id="1202772"/>
    <lineage>
        <taxon>Eukaryota</taxon>
        <taxon>Sar</taxon>
        <taxon>Stramenopiles</taxon>
        <taxon>Oomycota</taxon>
        <taxon>Saprolegniomycetes</taxon>
        <taxon>Saprolegniales</taxon>
        <taxon>Achlyaceae</taxon>
        <taxon>Achlya</taxon>
    </lineage>
</organism>
<accession>A0A1V9ZSD3</accession>
<keyword evidence="2" id="KW-1185">Reference proteome</keyword>
<sequence>MMAADLAFFRGWADDERMEALYSSSVLNDEDMTQMWLPAVHWSLNGLKIHDDGSTSPAYTPSLLIRRNELTQRFERRGIVPVPVVFDHVLTILVARNQAILASTLVEWAKEQSFMGWLLNSTVKAPVRWGMGSLWRVLAGTDDNEPAHKHPYVSLPILSFVCDHVHARALRLLAPHERVFCLDDRAAHSSCAAREFSFEGFCRAAGTSKEPAARFLAAIDTSELRYIALYLVSTKRAVMHDGLLKLVPEGTGEGIVDGDRTVLLLEHTIKAVETSTEKLHAQVDTAQAKALDAKRHGRSSEAVGYWRHAKLLRAELDTRRGALLNLLSTKHQLHTMHTQAIVVSGYELAAKSLRHVRETLDLSADAAHAAVADWRDVMEEQAHVDAILAESDASLAIDNAALELEFMALSPPTDPPFLVEAVAAMPEPMLVEAPARPTAKARVAEMSK</sequence>
<dbReference type="AlphaFoldDB" id="A0A1V9ZSD3"/>
<dbReference type="EMBL" id="JNBR01000020">
    <property type="protein sequence ID" value="OQS00907.1"/>
    <property type="molecule type" value="Genomic_DNA"/>
</dbReference>
<gene>
    <name evidence="1" type="ORF">ACHHYP_02142</name>
</gene>
<evidence type="ECO:0008006" key="3">
    <source>
        <dbReference type="Google" id="ProtNLM"/>
    </source>
</evidence>
<proteinExistence type="predicted"/>
<evidence type="ECO:0000313" key="2">
    <source>
        <dbReference type="Proteomes" id="UP000243579"/>
    </source>
</evidence>
<reference evidence="1 2" key="1">
    <citation type="journal article" date="2014" name="Genome Biol. Evol.">
        <title>The secreted proteins of Achlya hypogyna and Thraustotheca clavata identify the ancestral oomycete secretome and reveal gene acquisitions by horizontal gene transfer.</title>
        <authorList>
            <person name="Misner I."/>
            <person name="Blouin N."/>
            <person name="Leonard G."/>
            <person name="Richards T.A."/>
            <person name="Lane C.E."/>
        </authorList>
    </citation>
    <scope>NUCLEOTIDE SEQUENCE [LARGE SCALE GENOMIC DNA]</scope>
    <source>
        <strain evidence="1 2">ATCC 48635</strain>
    </source>
</reference>
<dbReference type="GO" id="GO:0007034">
    <property type="term" value="P:vacuolar transport"/>
    <property type="evidence" value="ECO:0007669"/>
    <property type="project" value="InterPro"/>
</dbReference>